<proteinExistence type="inferred from homology"/>
<evidence type="ECO:0000256" key="3">
    <source>
        <dbReference type="ARBA" id="ARBA00012538"/>
    </source>
</evidence>
<dbReference type="NCBIfam" id="TIGR01484">
    <property type="entry name" value="HAD-SF-IIB"/>
    <property type="match status" value="1"/>
</dbReference>
<dbReference type="CDD" id="cd01627">
    <property type="entry name" value="HAD_TPP"/>
    <property type="match status" value="1"/>
</dbReference>
<keyword evidence="4" id="KW-0597">Phosphoprotein</keyword>
<dbReference type="Gene3D" id="3.40.50.2000">
    <property type="entry name" value="Glycogen Phosphorylase B"/>
    <property type="match status" value="2"/>
</dbReference>
<reference evidence="8" key="1">
    <citation type="submission" date="2020-03" db="EMBL/GenBank/DDBJ databases">
        <authorList>
            <person name="Zhang R."/>
        </authorList>
    </citation>
    <scope>NUCLEOTIDE SEQUENCE</scope>
</reference>
<evidence type="ECO:0000256" key="7">
    <source>
        <dbReference type="ARBA" id="ARBA00048039"/>
    </source>
</evidence>
<dbReference type="FunFam" id="3.40.50.1000:FF:000052">
    <property type="entry name" value="Alpha,alpha-trehalose-phosphate synthase [UDP-forming] 6"/>
    <property type="match status" value="1"/>
</dbReference>
<dbReference type="SUPFAM" id="SSF53756">
    <property type="entry name" value="UDP-Glycosyltransferase/glycogen phosphorylase"/>
    <property type="match status" value="1"/>
</dbReference>
<accession>A0A6M2ERR9</accession>
<keyword evidence="6" id="KW-0808">Transferase</keyword>
<dbReference type="SUPFAM" id="SSF56784">
    <property type="entry name" value="HAD-like"/>
    <property type="match status" value="1"/>
</dbReference>
<evidence type="ECO:0000313" key="8">
    <source>
        <dbReference type="EMBL" id="NUU86285.1"/>
    </source>
</evidence>
<evidence type="ECO:0000256" key="4">
    <source>
        <dbReference type="ARBA" id="ARBA00022553"/>
    </source>
</evidence>
<dbReference type="PANTHER" id="PTHR10788">
    <property type="entry name" value="TREHALOSE-6-PHOSPHATE SYNTHASE"/>
    <property type="match status" value="1"/>
</dbReference>
<evidence type="ECO:0000256" key="2">
    <source>
        <dbReference type="ARBA" id="ARBA00006330"/>
    </source>
</evidence>
<comment type="similarity">
    <text evidence="1">In the N-terminal section; belongs to the glycosyltransferase 20 family.</text>
</comment>
<dbReference type="GO" id="GO:0005992">
    <property type="term" value="P:trehalose biosynthetic process"/>
    <property type="evidence" value="ECO:0007669"/>
    <property type="project" value="InterPro"/>
</dbReference>
<dbReference type="FunFam" id="3.40.50.2000:FF:000010">
    <property type="entry name" value="Alpha,alpha-trehalose-phosphate synthase"/>
    <property type="match status" value="1"/>
</dbReference>
<evidence type="ECO:0000256" key="1">
    <source>
        <dbReference type="ARBA" id="ARBA00005409"/>
    </source>
</evidence>
<evidence type="ECO:0000256" key="5">
    <source>
        <dbReference type="ARBA" id="ARBA00022676"/>
    </source>
</evidence>
<keyword evidence="5" id="KW-0328">Glycosyltransferase</keyword>
<dbReference type="InterPro" id="IPR036412">
    <property type="entry name" value="HAD-like_sf"/>
</dbReference>
<dbReference type="Pfam" id="PF02358">
    <property type="entry name" value="Trehalose_PPase"/>
    <property type="match status" value="1"/>
</dbReference>
<protein>
    <recommendedName>
        <fullName evidence="3">alpha,alpha-trehalose-phosphate synthase (UDP-forming)</fullName>
        <ecNumber evidence="3">2.4.1.15</ecNumber>
    </recommendedName>
</protein>
<organism evidence="8">
    <name type="scientific">Populus davidiana</name>
    <dbReference type="NCBI Taxonomy" id="266767"/>
    <lineage>
        <taxon>Eukaryota</taxon>
        <taxon>Viridiplantae</taxon>
        <taxon>Streptophyta</taxon>
        <taxon>Embryophyta</taxon>
        <taxon>Tracheophyta</taxon>
        <taxon>Spermatophyta</taxon>
        <taxon>Magnoliopsida</taxon>
        <taxon>eudicotyledons</taxon>
        <taxon>Gunneridae</taxon>
        <taxon>Pentapetalae</taxon>
        <taxon>rosids</taxon>
        <taxon>fabids</taxon>
        <taxon>Malpighiales</taxon>
        <taxon>Salicaceae</taxon>
        <taxon>Saliceae</taxon>
        <taxon>Populus</taxon>
    </lineage>
</organism>
<dbReference type="AlphaFoldDB" id="A0A6M2ERR9"/>
<dbReference type="Pfam" id="PF00982">
    <property type="entry name" value="Glyco_transf_20"/>
    <property type="match status" value="1"/>
</dbReference>
<dbReference type="PANTHER" id="PTHR10788:SF94">
    <property type="entry name" value="ALPHA,ALPHA-TREHALOSE-PHOSPHATE SYNTHASE [UDP-FORMING] 5"/>
    <property type="match status" value="1"/>
</dbReference>
<dbReference type="CDD" id="cd03788">
    <property type="entry name" value="GT20_TPS"/>
    <property type="match status" value="1"/>
</dbReference>
<comment type="catalytic activity">
    <reaction evidence="7">
        <text>D-glucose 6-phosphate + UDP-alpha-D-glucose = alpha,alpha-trehalose 6-phosphate + UDP + H(+)</text>
        <dbReference type="Rhea" id="RHEA:18889"/>
        <dbReference type="ChEBI" id="CHEBI:15378"/>
        <dbReference type="ChEBI" id="CHEBI:58223"/>
        <dbReference type="ChEBI" id="CHEBI:58429"/>
        <dbReference type="ChEBI" id="CHEBI:58885"/>
        <dbReference type="ChEBI" id="CHEBI:61548"/>
        <dbReference type="EC" id="2.4.1.15"/>
    </reaction>
</comment>
<dbReference type="NCBIfam" id="TIGR00685">
    <property type="entry name" value="T6PP"/>
    <property type="match status" value="1"/>
</dbReference>
<comment type="similarity">
    <text evidence="2">In the C-terminal section; belongs to the trehalose phosphatase family.</text>
</comment>
<evidence type="ECO:0000256" key="6">
    <source>
        <dbReference type="ARBA" id="ARBA00022679"/>
    </source>
</evidence>
<dbReference type="GO" id="GO:0004805">
    <property type="term" value="F:trehalose-phosphatase activity"/>
    <property type="evidence" value="ECO:0007669"/>
    <property type="project" value="TreeGrafter"/>
</dbReference>
<dbReference type="FunFam" id="3.40.50.1000:FF:000054">
    <property type="entry name" value="alpha,alpha-trehalose-phosphate synthase [UDP-forming] 6"/>
    <property type="match status" value="1"/>
</dbReference>
<dbReference type="FunFam" id="3.40.50.2000:FF:000017">
    <property type="entry name" value="alpha,alpha-trehalose-phosphate synthase [UDP-forming] 6"/>
    <property type="match status" value="1"/>
</dbReference>
<dbReference type="InterPro" id="IPR023214">
    <property type="entry name" value="HAD_sf"/>
</dbReference>
<dbReference type="InterPro" id="IPR003337">
    <property type="entry name" value="Trehalose_PPase"/>
</dbReference>
<sequence length="864" mass="97200">MVSRSYSNLLDLASGDAPIPSFGREKKRFPRVATVAGVLTDLDDENNDGSDAPSSVSLGRRMIIVGNQLPLRALRSPDSSGGWCFSWDEDSLLLQLKDGLGEGVEVIYVGSLKEEIAPSEQDDVAQTLLETFKCVPAFIPPDLFSKFYHGFCKQHLWPLFHYMLPLSPDLGGRFDRSLWQAYVSVNKIFADKVMEVISPDDDYVWVHDYHLMVLPTFLRKRFNRVKLGFFLHSPFPSSEIYRTLPVRDELLRALLNSDLIGFHTFDYARHFLSCCSRMLGLSYQSKRGYIGLEYFGRTVSIKILPVGIHIGQLQSVLNLPETESKVTELHDRFRGQTVMLGVDDMDIFKGISLKLLAMEQLLTQHPNKRGEVVLVQIANPARGRGRDVQEVQSETKAAVRRINETFGSPGYTPVVLIDSPLQFYERIAYYTIAECCLVTAVRDGMNLIPYEYIICRQGSEKLDETLGLNPSAPRKSMLVVSEFIGCSPSLSGAIRVNPWNIDAVTEAMNSALIVPEPEKQMRHEKHHRYVSTHDVAYWAHSFLQDLERACRDHVRRRCWGIGFGLGFRVIALDPNFRKLSVEHIVSAYKRTKNRAILLDYDGTMILPSSISRTPNMEAVGVLNSLCTDAKNVVFLVSGKDRETLTEWFSSCEKLGIAAEHGYFMRTNHDVEWETCVSVPDFDWKCIADPVMKLYTETTDGSSIETKESALVWNYQYADPDFGSCQAKELLDHLESVLANEPVTVKSGQHIVEVKPQGVNKGLVAERLLEIMKHKGMLPDFVLCIGDDRSDEDMFEVIMSARSGPSLSPVAEVFACTVGRKPSKAKYYLEDTSEILRMLQGLASASEQVARSAPQSSQQVIIDRE</sequence>
<dbReference type="InterPro" id="IPR001830">
    <property type="entry name" value="Glyco_trans_20"/>
</dbReference>
<dbReference type="InterPro" id="IPR006379">
    <property type="entry name" value="HAD-SF_hydro_IIB"/>
</dbReference>
<dbReference type="EC" id="2.4.1.15" evidence="3"/>
<dbReference type="GO" id="GO:0005829">
    <property type="term" value="C:cytosol"/>
    <property type="evidence" value="ECO:0007669"/>
    <property type="project" value="TreeGrafter"/>
</dbReference>
<dbReference type="GO" id="GO:0003825">
    <property type="term" value="F:alpha,alpha-trehalose-phosphate synthase (UDP-forming) activity"/>
    <property type="evidence" value="ECO:0007669"/>
    <property type="project" value="UniProtKB-EC"/>
</dbReference>
<name>A0A6M2ERR9_9ROSI</name>
<dbReference type="EMBL" id="GILB01005952">
    <property type="protein sequence ID" value="NUU86285.1"/>
    <property type="molecule type" value="Transcribed_RNA"/>
</dbReference>
<dbReference type="Gene3D" id="3.40.50.1000">
    <property type="entry name" value="HAD superfamily/HAD-like"/>
    <property type="match status" value="2"/>
</dbReference>